<keyword evidence="2" id="KW-0472">Membrane</keyword>
<evidence type="ECO:0000313" key="4">
    <source>
        <dbReference type="Proteomes" id="UP000285567"/>
    </source>
</evidence>
<evidence type="ECO:0000256" key="2">
    <source>
        <dbReference type="SAM" id="Phobius"/>
    </source>
</evidence>
<feature type="transmembrane region" description="Helical" evidence="2">
    <location>
        <begin position="209"/>
        <end position="229"/>
    </location>
</feature>
<dbReference type="EMBL" id="QXUL01000012">
    <property type="protein sequence ID" value="RIN11968.1"/>
    <property type="molecule type" value="Genomic_DNA"/>
</dbReference>
<feature type="transmembrane region" description="Helical" evidence="2">
    <location>
        <begin position="281"/>
        <end position="306"/>
    </location>
</feature>
<keyword evidence="2" id="KW-1133">Transmembrane helix</keyword>
<feature type="transmembrane region" description="Helical" evidence="2">
    <location>
        <begin position="326"/>
        <end position="347"/>
    </location>
</feature>
<dbReference type="Proteomes" id="UP000285567">
    <property type="component" value="Unassembled WGS sequence"/>
</dbReference>
<protein>
    <submittedName>
        <fullName evidence="3">5,10-methylene-tetrahydrofolate dehydrogenase</fullName>
    </submittedName>
</protein>
<accession>A0A418IQK7</accession>
<feature type="transmembrane region" description="Helical" evidence="2">
    <location>
        <begin position="235"/>
        <end position="260"/>
    </location>
</feature>
<reference evidence="3 4" key="1">
    <citation type="journal article" date="2016" name="Front. Microbiol.">
        <title>Comprehensive Phylogenetic Analysis of Bovine Non-aureus Staphylococci Species Based on Whole-Genome Sequencing.</title>
        <authorList>
            <person name="Naushad S."/>
            <person name="Barkema H.W."/>
            <person name="Luby C."/>
            <person name="Condas L.A."/>
            <person name="Nobrega D.B."/>
            <person name="Carson D.A."/>
            <person name="De Buck J."/>
        </authorList>
    </citation>
    <scope>NUCLEOTIDE SEQUENCE [LARGE SCALE GENOMIC DNA]</scope>
    <source>
        <strain evidence="3 4">SNUC 102</strain>
    </source>
</reference>
<organism evidence="3 4">
    <name type="scientific">Staphylococcus xylosus</name>
    <dbReference type="NCBI Taxonomy" id="1288"/>
    <lineage>
        <taxon>Bacteria</taxon>
        <taxon>Bacillati</taxon>
        <taxon>Bacillota</taxon>
        <taxon>Bacilli</taxon>
        <taxon>Bacillales</taxon>
        <taxon>Staphylococcaceae</taxon>
        <taxon>Staphylococcus</taxon>
    </lineage>
</organism>
<dbReference type="OrthoDB" id="8477132at2"/>
<evidence type="ECO:0000256" key="1">
    <source>
        <dbReference type="SAM" id="MobiDB-lite"/>
    </source>
</evidence>
<evidence type="ECO:0000313" key="3">
    <source>
        <dbReference type="EMBL" id="RIN11968.1"/>
    </source>
</evidence>
<keyword evidence="2" id="KW-0812">Transmembrane</keyword>
<proteinExistence type="predicted"/>
<comment type="caution">
    <text evidence="3">The sequence shown here is derived from an EMBL/GenBank/DDBJ whole genome shotgun (WGS) entry which is preliminary data.</text>
</comment>
<gene>
    <name evidence="3" type="ORF">BU097_03525</name>
</gene>
<name>A0A418IQK7_STAXY</name>
<sequence>MCSNILKIGLVAAPGVTEKIAYHLKKELPELLASYFSEDNEWQIETIIDPLTGSAETVQKIFRKISDYQNNNEWQYTIGLTDLPIIRNGNAVAFDINSSNGASLISIPSYGWRPIKKRLQRSILGIIEAINEYKDSTMKQMEVEDESEQQLNAQFPFSNLVTKTEYFKDTNSQHTLYYVSSSTKGSFRLISGMTFANNPFNMLKSLSNIVAIAFTTGAFGIVFTTMWNLSFVYSAWRMLLIMLVAILGMMVWIIVAHNLWESPTESNNKQITMLYNLTTTLTLTVSIVFYYLILFCLFLLASLVVLPPDYLGQTLQLKGSANFITYINLAWFATSISTVAGAIGAGLNNESQILESTYGYRQKQRYQKMDEDEKERAEREEDAQDAIKTKKQESEAKAKEYNNSN</sequence>
<dbReference type="AlphaFoldDB" id="A0A418IQK7"/>
<feature type="region of interest" description="Disordered" evidence="1">
    <location>
        <begin position="362"/>
        <end position="405"/>
    </location>
</feature>
<keyword evidence="4" id="KW-1185">Reference proteome</keyword>
<feature type="compositionally biased region" description="Basic and acidic residues" evidence="1">
    <location>
        <begin position="367"/>
        <end position="405"/>
    </location>
</feature>
<dbReference type="RefSeq" id="WP_107551906.1">
    <property type="nucleotide sequence ID" value="NZ_CP188055.1"/>
</dbReference>